<dbReference type="Gene3D" id="3.30.760.10">
    <property type="entry name" value="RNA Cap, Translation Initiation Factor Eif4e"/>
    <property type="match status" value="1"/>
</dbReference>
<feature type="compositionally biased region" description="Polar residues" evidence="2">
    <location>
        <begin position="557"/>
        <end position="569"/>
    </location>
</feature>
<dbReference type="RefSeq" id="XP_021873120.1">
    <property type="nucleotide sequence ID" value="XM_022017974.1"/>
</dbReference>
<name>A0A1Y1UNY8_9TREE</name>
<keyword evidence="4" id="KW-1185">Reference proteome</keyword>
<feature type="region of interest" description="Disordered" evidence="2">
    <location>
        <begin position="538"/>
        <end position="617"/>
    </location>
</feature>
<feature type="compositionally biased region" description="Polar residues" evidence="2">
    <location>
        <begin position="578"/>
        <end position="588"/>
    </location>
</feature>
<dbReference type="InParanoid" id="A0A1Y1UNY8"/>
<evidence type="ECO:0000256" key="2">
    <source>
        <dbReference type="SAM" id="MobiDB-lite"/>
    </source>
</evidence>
<feature type="compositionally biased region" description="Low complexity" evidence="2">
    <location>
        <begin position="96"/>
        <end position="117"/>
    </location>
</feature>
<dbReference type="AlphaFoldDB" id="A0A1Y1UNY8"/>
<gene>
    <name evidence="3" type="ORF">BD324DRAFT_649340</name>
</gene>
<feature type="compositionally biased region" description="Low complexity" evidence="2">
    <location>
        <begin position="157"/>
        <end position="180"/>
    </location>
</feature>
<reference evidence="3 4" key="1">
    <citation type="submission" date="2017-03" db="EMBL/GenBank/DDBJ databases">
        <title>Widespread Adenine N6-methylation of Active Genes in Fungi.</title>
        <authorList>
            <consortium name="DOE Joint Genome Institute"/>
            <person name="Mondo S.J."/>
            <person name="Dannebaum R.O."/>
            <person name="Kuo R.C."/>
            <person name="Louie K.B."/>
            <person name="Bewick A.J."/>
            <person name="Labutti K."/>
            <person name="Haridas S."/>
            <person name="Kuo A."/>
            <person name="Salamov A."/>
            <person name="Ahrendt S.R."/>
            <person name="Lau R."/>
            <person name="Bowen B.P."/>
            <person name="Lipzen A."/>
            <person name="Sullivan W."/>
            <person name="Andreopoulos W.B."/>
            <person name="Clum A."/>
            <person name="Lindquist E."/>
            <person name="Daum C."/>
            <person name="Northen T.R."/>
            <person name="Ramamoorthy G."/>
            <person name="Schmitz R.J."/>
            <person name="Gryganskyi A."/>
            <person name="Culley D."/>
            <person name="Magnuson J."/>
            <person name="James T.Y."/>
            <person name="O'Malley M.A."/>
            <person name="Stajich J.E."/>
            <person name="Spatafora J.W."/>
            <person name="Visel A."/>
            <person name="Grigoriev I.V."/>
        </authorList>
    </citation>
    <scope>NUCLEOTIDE SEQUENCE [LARGE SCALE GENOMIC DNA]</scope>
    <source>
        <strain evidence="3 4">NRRL Y-17943</strain>
    </source>
</reference>
<comment type="caution">
    <text evidence="3">The sequence shown here is derived from an EMBL/GenBank/DDBJ whole genome shotgun (WGS) entry which is preliminary data.</text>
</comment>
<comment type="similarity">
    <text evidence="1">Belongs to the eukaryotic initiation factor 4E family.</text>
</comment>
<evidence type="ECO:0008006" key="5">
    <source>
        <dbReference type="Google" id="ProtNLM"/>
    </source>
</evidence>
<dbReference type="PANTHER" id="PTHR11960:SF73">
    <property type="entry name" value="TRANSLATION INITIATION FACTOR 4E, PUTATIVE-RELATED"/>
    <property type="match status" value="1"/>
</dbReference>
<keyword evidence="1" id="KW-0648">Protein biosynthesis</keyword>
<accession>A0A1Y1UNY8</accession>
<feature type="region of interest" description="Disordered" evidence="2">
    <location>
        <begin position="91"/>
        <end position="257"/>
    </location>
</feature>
<dbReference type="GO" id="GO:0016281">
    <property type="term" value="C:eukaryotic translation initiation factor 4F complex"/>
    <property type="evidence" value="ECO:0007669"/>
    <property type="project" value="TreeGrafter"/>
</dbReference>
<feature type="compositionally biased region" description="Polar residues" evidence="2">
    <location>
        <begin position="118"/>
        <end position="137"/>
    </location>
</feature>
<feature type="region of interest" description="Disordered" evidence="2">
    <location>
        <begin position="1"/>
        <end position="20"/>
    </location>
</feature>
<evidence type="ECO:0000313" key="4">
    <source>
        <dbReference type="Proteomes" id="UP000193218"/>
    </source>
</evidence>
<dbReference type="Pfam" id="PF01652">
    <property type="entry name" value="IF4E"/>
    <property type="match status" value="1"/>
</dbReference>
<dbReference type="SUPFAM" id="SSF55418">
    <property type="entry name" value="eIF4e-like"/>
    <property type="match status" value="1"/>
</dbReference>
<feature type="compositionally biased region" description="Polar residues" evidence="2">
    <location>
        <begin position="46"/>
        <end position="56"/>
    </location>
</feature>
<feature type="compositionally biased region" description="Polar residues" evidence="2">
    <location>
        <begin position="246"/>
        <end position="255"/>
    </location>
</feature>
<feature type="region of interest" description="Disordered" evidence="2">
    <location>
        <begin position="27"/>
        <end position="58"/>
    </location>
</feature>
<dbReference type="STRING" id="4999.A0A1Y1UNY8"/>
<keyword evidence="1" id="KW-0694">RNA-binding</keyword>
<evidence type="ECO:0000256" key="1">
    <source>
        <dbReference type="RuleBase" id="RU004374"/>
    </source>
</evidence>
<dbReference type="PANTHER" id="PTHR11960">
    <property type="entry name" value="EUKARYOTIC TRANSLATION INITIATION FACTOR 4E RELATED"/>
    <property type="match status" value="1"/>
</dbReference>
<proteinExistence type="inferred from homology"/>
<dbReference type="GO" id="GO:0000340">
    <property type="term" value="F:RNA 7-methylguanosine cap binding"/>
    <property type="evidence" value="ECO:0007669"/>
    <property type="project" value="TreeGrafter"/>
</dbReference>
<dbReference type="OrthoDB" id="590761at2759"/>
<dbReference type="InterPro" id="IPR001040">
    <property type="entry name" value="TIF_eIF_4E"/>
</dbReference>
<dbReference type="Proteomes" id="UP000193218">
    <property type="component" value="Unassembled WGS sequence"/>
</dbReference>
<sequence>MTLQVSSIDMSTSSSLESQHLVTPVVSQVGMSDGEQKDLLKKDNGESNTESSSNKPIITKAVLPLPPHLDVNIVSPTPPKSTRLPSLRQLSDHLSHSPSPLYSSSSSATSLTETPTSGTPSQLVDKNLACTTNSATPDLSRPRVEQTPPKLKVAINPSAIPPTTTTTTSSSSPSFTASPSGRLKLPISAMTRTHSSSSTSSASHLLHHPLPPIPPFGTKIDKTGDKPLTPLEKNTDLFGPVPAPSMSPSDTSMSRGPSVEGYIKGYKDVPSLAAIRERVSFSKASGKIAGEALKSDPGVNAGVPQDKENVNPTISPALSSPGKPKTAKAQEHPLEHAWTLYFDAKSFKPPPGLSNGGTKEGQSLLGDYEKSLVTVGRFDTVEGFARHVNNVRLPSSLSKNSNYHLFKDGIRPMWEDPANANGGKWVILLKNAPALLDHSWANLTMGLVGEILDPDDEVCGVVASTKPKVDRIQIWTRDRKNVDRLNRLGQRIVDTLSLDGKEMEVMSMEFQYNISNPNPPPNLFFHIPFAGPRSASFSGGSNLGIQTSLHAPPTPSRLGTPTSPLTGHSSLPAVPKSPTLSALSNTGHHNLPGGIPSRTSSPAMPRSPTSGFGQSKLGAPIREVRRLSAGHAFAGPMGGGTNGTVSTQGKSGLLKKDLQTTTNATTTNSPVVAGIR</sequence>
<organism evidence="3 4">
    <name type="scientific">Kockovaella imperatae</name>
    <dbReference type="NCBI Taxonomy" id="4999"/>
    <lineage>
        <taxon>Eukaryota</taxon>
        <taxon>Fungi</taxon>
        <taxon>Dikarya</taxon>
        <taxon>Basidiomycota</taxon>
        <taxon>Agaricomycotina</taxon>
        <taxon>Tremellomycetes</taxon>
        <taxon>Tremellales</taxon>
        <taxon>Cuniculitremaceae</taxon>
        <taxon>Kockovaella</taxon>
    </lineage>
</organism>
<feature type="compositionally biased region" description="Basic and acidic residues" evidence="2">
    <location>
        <begin position="34"/>
        <end position="45"/>
    </location>
</feature>
<dbReference type="GO" id="GO:0003743">
    <property type="term" value="F:translation initiation factor activity"/>
    <property type="evidence" value="ECO:0007669"/>
    <property type="project" value="UniProtKB-KW"/>
</dbReference>
<feature type="compositionally biased region" description="Polar residues" evidence="2">
    <location>
        <begin position="538"/>
        <end position="549"/>
    </location>
</feature>
<feature type="compositionally biased region" description="Low complexity" evidence="2">
    <location>
        <begin position="194"/>
        <end position="204"/>
    </location>
</feature>
<protein>
    <recommendedName>
        <fullName evidence="5">Translation initiation factor eIF 4e-like domain-containing protein</fullName>
    </recommendedName>
</protein>
<dbReference type="EMBL" id="NBSH01000003">
    <property type="protein sequence ID" value="ORX39257.1"/>
    <property type="molecule type" value="Genomic_DNA"/>
</dbReference>
<keyword evidence="1" id="KW-0396">Initiation factor</keyword>
<feature type="compositionally biased region" description="Polar residues" evidence="2">
    <location>
        <begin position="597"/>
        <end position="613"/>
    </location>
</feature>
<dbReference type="InterPro" id="IPR023398">
    <property type="entry name" value="TIF_eIF4e-like"/>
</dbReference>
<dbReference type="GeneID" id="33559783"/>
<evidence type="ECO:0000313" key="3">
    <source>
        <dbReference type="EMBL" id="ORX39257.1"/>
    </source>
</evidence>